<gene>
    <name evidence="1" type="ORF">GMARGA_LOCUS32773</name>
</gene>
<keyword evidence="2" id="KW-1185">Reference proteome</keyword>
<protein>
    <submittedName>
        <fullName evidence="1">30542_t:CDS:1</fullName>
    </submittedName>
</protein>
<comment type="caution">
    <text evidence="1">The sequence shown here is derived from an EMBL/GenBank/DDBJ whole genome shotgun (WGS) entry which is preliminary data.</text>
</comment>
<sequence>ITEAANICLLKRRLQYSMNNRRRQKKEKMSKIYKAIIQLSKWIRKGKKNQTQKINADLREEMSCNI</sequence>
<evidence type="ECO:0000313" key="2">
    <source>
        <dbReference type="Proteomes" id="UP000789901"/>
    </source>
</evidence>
<evidence type="ECO:0000313" key="1">
    <source>
        <dbReference type="EMBL" id="CAG8835878.1"/>
    </source>
</evidence>
<feature type="non-terminal residue" evidence="1">
    <location>
        <position position="1"/>
    </location>
</feature>
<dbReference type="Proteomes" id="UP000789901">
    <property type="component" value="Unassembled WGS sequence"/>
</dbReference>
<reference evidence="1 2" key="1">
    <citation type="submission" date="2021-06" db="EMBL/GenBank/DDBJ databases">
        <authorList>
            <person name="Kallberg Y."/>
            <person name="Tangrot J."/>
            <person name="Rosling A."/>
        </authorList>
    </citation>
    <scope>NUCLEOTIDE SEQUENCE [LARGE SCALE GENOMIC DNA]</scope>
    <source>
        <strain evidence="1 2">120-4 pot B 10/14</strain>
    </source>
</reference>
<organism evidence="1 2">
    <name type="scientific">Gigaspora margarita</name>
    <dbReference type="NCBI Taxonomy" id="4874"/>
    <lineage>
        <taxon>Eukaryota</taxon>
        <taxon>Fungi</taxon>
        <taxon>Fungi incertae sedis</taxon>
        <taxon>Mucoromycota</taxon>
        <taxon>Glomeromycotina</taxon>
        <taxon>Glomeromycetes</taxon>
        <taxon>Diversisporales</taxon>
        <taxon>Gigasporaceae</taxon>
        <taxon>Gigaspora</taxon>
    </lineage>
</organism>
<proteinExistence type="predicted"/>
<accession>A0ABN7WMM5</accession>
<dbReference type="EMBL" id="CAJVQB010052381">
    <property type="protein sequence ID" value="CAG8835878.1"/>
    <property type="molecule type" value="Genomic_DNA"/>
</dbReference>
<name>A0ABN7WMM5_GIGMA</name>